<keyword evidence="2" id="KW-0472">Membrane</keyword>
<dbReference type="Gene3D" id="2.60.120.430">
    <property type="entry name" value="Galactose-binding lectin"/>
    <property type="match status" value="1"/>
</dbReference>
<dbReference type="EMBL" id="MAUJ01000001">
    <property type="protein sequence ID" value="OCQ23696.1"/>
    <property type="molecule type" value="Genomic_DNA"/>
</dbReference>
<accession>A0A1C0TWK1</accession>
<gene>
    <name evidence="3" type="ORF">A7985_07070</name>
</gene>
<proteinExistence type="predicted"/>
<name>A0A1C0TWK1_9GAMM</name>
<comment type="caution">
    <text evidence="3">The sequence shown here is derived from an EMBL/GenBank/DDBJ whole genome shotgun (WGS) entry which is preliminary data.</text>
</comment>
<protein>
    <submittedName>
        <fullName evidence="3">Uncharacterized protein</fullName>
    </submittedName>
</protein>
<dbReference type="Gene3D" id="2.60.40.10">
    <property type="entry name" value="Immunoglobulins"/>
    <property type="match status" value="1"/>
</dbReference>
<evidence type="ECO:0000256" key="2">
    <source>
        <dbReference type="SAM" id="Phobius"/>
    </source>
</evidence>
<evidence type="ECO:0000313" key="4">
    <source>
        <dbReference type="Proteomes" id="UP000093366"/>
    </source>
</evidence>
<dbReference type="InterPro" id="IPR013783">
    <property type="entry name" value="Ig-like_fold"/>
</dbReference>
<sequence>MADDNANSQDEKPRLITRFRLVGLSIFGALAACVPLFGEGYISNAMNYFVTGGYKPEAVISTNNEQGVFQLLDTVVFDGKKSTAGAGSLSQITSHHLTLHFQNDIIASCEADTCSHTLTKPGVYDIELTIQTNGPFHDQDNESAKTTIFVRDKTIEKTQLVETDLDIKKIIAALIAEYANSEKKLLEDLNYRGLSEQLNNPYLALQAWENLEVYKTQSIVLGHNNFAQSMAALKMALTSIDSLSVQQNYYLTEHQRHWKHVEEEANKVLCSLEPALMSCSNEDQNNIKKTADNVDDDTTPPSDNNDEKHAGTQHNSSGDPNLKNAKPLEFATLKPIKLPTANDIKEFMQIYFLTKKAGGNFAFKTFDSMPTGPMFGEQLSPDLVQQEPFIVTLKKRTFFGRYLWFKITRPTLASSNNQSGEIWYSWENINTESYQSCEQTLKADSNAAEAPVTSQIYDLNKNRRFCHEWHGTNIKLNKGKPYCISAKAAENHPISLNADTKNTTVNGLPIDQSNDNDSFLHNKQNQSVNIGKLIGTIGTRNGIFEIGEQLSFIAENTGVLYLNLNDRSPEDNKGKVSYSIMDTLCEG</sequence>
<feature type="region of interest" description="Disordered" evidence="1">
    <location>
        <begin position="287"/>
        <end position="325"/>
    </location>
</feature>
<keyword evidence="2" id="KW-0812">Transmembrane</keyword>
<evidence type="ECO:0000313" key="3">
    <source>
        <dbReference type="EMBL" id="OCQ23696.1"/>
    </source>
</evidence>
<reference evidence="4" key="1">
    <citation type="submission" date="2016-07" db="EMBL/GenBank/DDBJ databases">
        <authorList>
            <person name="Florea S."/>
            <person name="Webb J.S."/>
            <person name="Jaromczyk J."/>
            <person name="Schardl C.L."/>
        </authorList>
    </citation>
    <scope>NUCLEOTIDE SEQUENCE [LARGE SCALE GENOMIC DNA]</scope>
    <source>
        <strain evidence="4">IPB1</strain>
    </source>
</reference>
<organism evidence="3 4">
    <name type="scientific">Pseudoalteromonas luteoviolacea</name>
    <dbReference type="NCBI Taxonomy" id="43657"/>
    <lineage>
        <taxon>Bacteria</taxon>
        <taxon>Pseudomonadati</taxon>
        <taxon>Pseudomonadota</taxon>
        <taxon>Gammaproteobacteria</taxon>
        <taxon>Alteromonadales</taxon>
        <taxon>Pseudoalteromonadaceae</taxon>
        <taxon>Pseudoalteromonas</taxon>
    </lineage>
</organism>
<dbReference type="AlphaFoldDB" id="A0A1C0TWK1"/>
<keyword evidence="2" id="KW-1133">Transmembrane helix</keyword>
<dbReference type="Proteomes" id="UP000093366">
    <property type="component" value="Unassembled WGS sequence"/>
</dbReference>
<evidence type="ECO:0000256" key="1">
    <source>
        <dbReference type="SAM" id="MobiDB-lite"/>
    </source>
</evidence>
<dbReference type="RefSeq" id="WP_065789710.1">
    <property type="nucleotide sequence ID" value="NZ_MAUJ01000001.1"/>
</dbReference>
<feature type="transmembrane region" description="Helical" evidence="2">
    <location>
        <begin position="21"/>
        <end position="38"/>
    </location>
</feature>